<evidence type="ECO:0000256" key="5">
    <source>
        <dbReference type="ARBA" id="ARBA00023136"/>
    </source>
</evidence>
<evidence type="ECO:0000256" key="4">
    <source>
        <dbReference type="ARBA" id="ARBA00022989"/>
    </source>
</evidence>
<dbReference type="Gene3D" id="1.20.1250.20">
    <property type="entry name" value="MFS general substrate transporter like domains"/>
    <property type="match status" value="1"/>
</dbReference>
<dbReference type="PANTHER" id="PTHR11654">
    <property type="entry name" value="OLIGOPEPTIDE TRANSPORTER-RELATED"/>
    <property type="match status" value="1"/>
</dbReference>
<feature type="transmembrane region" description="Helical" evidence="7">
    <location>
        <begin position="7"/>
        <end position="26"/>
    </location>
</feature>
<evidence type="ECO:0000256" key="1">
    <source>
        <dbReference type="ARBA" id="ARBA00004141"/>
    </source>
</evidence>
<evidence type="ECO:0000313" key="8">
    <source>
        <dbReference type="EMBL" id="KAG8374396.1"/>
    </source>
</evidence>
<reference evidence="8" key="1">
    <citation type="submission" date="2019-10" db="EMBL/GenBank/DDBJ databases">
        <authorList>
            <person name="Zhang R."/>
            <person name="Pan Y."/>
            <person name="Wang J."/>
            <person name="Ma R."/>
            <person name="Yu S."/>
        </authorList>
    </citation>
    <scope>NUCLEOTIDE SEQUENCE</scope>
    <source>
        <strain evidence="8">LA-IB0</strain>
        <tissue evidence="8">Leaf</tissue>
    </source>
</reference>
<keyword evidence="9" id="KW-1185">Reference proteome</keyword>
<dbReference type="InterPro" id="IPR036259">
    <property type="entry name" value="MFS_trans_sf"/>
</dbReference>
<comment type="similarity">
    <text evidence="2">Belongs to the major facilitator superfamily. Proton-dependent oligopeptide transporter (POT/PTR) (TC 2.A.17) family.</text>
</comment>
<feature type="transmembrane region" description="Helical" evidence="7">
    <location>
        <begin position="113"/>
        <end position="133"/>
    </location>
</feature>
<dbReference type="GO" id="GO:0022857">
    <property type="term" value="F:transmembrane transporter activity"/>
    <property type="evidence" value="ECO:0007669"/>
    <property type="project" value="InterPro"/>
</dbReference>
<feature type="transmembrane region" description="Helical" evidence="7">
    <location>
        <begin position="398"/>
        <end position="419"/>
    </location>
</feature>
<comment type="caution">
    <text evidence="8">The sequence shown here is derived from an EMBL/GenBank/DDBJ whole genome shotgun (WGS) entry which is preliminary data.</text>
</comment>
<feature type="transmembrane region" description="Helical" evidence="7">
    <location>
        <begin position="489"/>
        <end position="507"/>
    </location>
</feature>
<dbReference type="SUPFAM" id="SSF103473">
    <property type="entry name" value="MFS general substrate transporter"/>
    <property type="match status" value="1"/>
</dbReference>
<comment type="subcellular location">
    <subcellularLocation>
        <location evidence="1">Membrane</location>
        <topology evidence="1">Multi-pass membrane protein</topology>
    </subcellularLocation>
</comment>
<gene>
    <name evidence="8" type="ORF">BUALT_Bualt11G0127500</name>
</gene>
<evidence type="ECO:0000256" key="3">
    <source>
        <dbReference type="ARBA" id="ARBA00022692"/>
    </source>
</evidence>
<evidence type="ECO:0000256" key="2">
    <source>
        <dbReference type="ARBA" id="ARBA00005982"/>
    </source>
</evidence>
<name>A0AAV6WTT0_9LAMI</name>
<feature type="transmembrane region" description="Helical" evidence="7">
    <location>
        <begin position="178"/>
        <end position="199"/>
    </location>
</feature>
<protein>
    <submittedName>
        <fullName evidence="8">Uncharacterized protein</fullName>
    </submittedName>
</protein>
<evidence type="ECO:0000256" key="7">
    <source>
        <dbReference type="SAM" id="Phobius"/>
    </source>
</evidence>
<keyword evidence="5 7" id="KW-0472">Membrane</keyword>
<dbReference type="InterPro" id="IPR000109">
    <property type="entry name" value="POT_fam"/>
</dbReference>
<dbReference type="AlphaFoldDB" id="A0AAV6WTT0"/>
<feature type="transmembrane region" description="Helical" evidence="7">
    <location>
        <begin position="71"/>
        <end position="93"/>
    </location>
</feature>
<keyword evidence="4 7" id="KW-1133">Transmembrane helix</keyword>
<proteinExistence type="inferred from homology"/>
<evidence type="ECO:0000256" key="6">
    <source>
        <dbReference type="ARBA" id="ARBA00044504"/>
    </source>
</evidence>
<evidence type="ECO:0000313" key="9">
    <source>
        <dbReference type="Proteomes" id="UP000826271"/>
    </source>
</evidence>
<accession>A0AAV6WTT0</accession>
<dbReference type="Pfam" id="PF00854">
    <property type="entry name" value="PTR2"/>
    <property type="match status" value="1"/>
</dbReference>
<organism evidence="8 9">
    <name type="scientific">Buddleja alternifolia</name>
    <dbReference type="NCBI Taxonomy" id="168488"/>
    <lineage>
        <taxon>Eukaryota</taxon>
        <taxon>Viridiplantae</taxon>
        <taxon>Streptophyta</taxon>
        <taxon>Embryophyta</taxon>
        <taxon>Tracheophyta</taxon>
        <taxon>Spermatophyta</taxon>
        <taxon>Magnoliopsida</taxon>
        <taxon>eudicotyledons</taxon>
        <taxon>Gunneridae</taxon>
        <taxon>Pentapetalae</taxon>
        <taxon>asterids</taxon>
        <taxon>lamiids</taxon>
        <taxon>Lamiales</taxon>
        <taxon>Scrophulariaceae</taxon>
        <taxon>Buddlejeae</taxon>
        <taxon>Buddleja</taxon>
    </lineage>
</organism>
<dbReference type="Proteomes" id="UP000826271">
    <property type="component" value="Unassembled WGS sequence"/>
</dbReference>
<feature type="transmembrane region" description="Helical" evidence="7">
    <location>
        <begin position="293"/>
        <end position="311"/>
    </location>
</feature>
<dbReference type="EMBL" id="WHWC01000011">
    <property type="protein sequence ID" value="KAG8374396.1"/>
    <property type="molecule type" value="Genomic_DNA"/>
</dbReference>
<feature type="transmembrane region" description="Helical" evidence="7">
    <location>
        <begin position="357"/>
        <end position="378"/>
    </location>
</feature>
<sequence>MKGIFRISVLMYADLVVELALFEIWSMQTYLTGVWKMSFTHAAATINIWEGTTKVLQVCFMLLVDSYMGNFLMLLLSSIAYSVGLVLLFTSSSLVHANCRHNEQMCIGDAEKILFYTALTLITVGVSGHRVSLVSFYKEHLSDVHGLRRNIHELFLPFLVSTIGGFGLPYIKQWRIRFGIPVICVVAATLIFLTGVCTYEKSRPIGGSKLITVFRVVVASAFKSTTPFPLDIDSIAFPLDDSYVHRAPTRGFRFLEKAAIITCGIEEPEKNKWRLCTVQDVEEAKIVLRMAPIWMTFIACGIVSCFANTYFQEQANHMYNKIGILEVPPLVLLMIQKWIEKPCELLYDRTFSQARKFVGILVAMVCSVLCCITAAKVEMRRLGVIRSNGLVNKPNEDIPMTIFWLLPQICLLAIMNSLLRKGISDFCRSYATDSNNLSDYLNGFSEGALGLGYMCSPLLVSIVGKISEKEGGKTNWFQHALSRSRLDKYYWVMAVLCSVNLLVYIYVASTYKERDLYALDREFSSSFHVEELGVIPEEPEVIVEERPEVILEEPEIILEEREVILEEREIILEEREVIPEEREVIPEELKVILQEPEIIL</sequence>
<comment type="similarity">
    <text evidence="6">Belongs to the major facilitator superfamily. Phosphate:H(+) symporter (TC 2.A.1.9) family.</text>
</comment>
<dbReference type="GO" id="GO:0016020">
    <property type="term" value="C:membrane"/>
    <property type="evidence" value="ECO:0007669"/>
    <property type="project" value="UniProtKB-SubCell"/>
</dbReference>
<feature type="transmembrane region" description="Helical" evidence="7">
    <location>
        <begin position="154"/>
        <end position="172"/>
    </location>
</feature>
<keyword evidence="3 7" id="KW-0812">Transmembrane</keyword>